<dbReference type="GO" id="GO:0016853">
    <property type="term" value="F:isomerase activity"/>
    <property type="evidence" value="ECO:0007669"/>
    <property type="project" value="UniProtKB-KW"/>
</dbReference>
<dbReference type="SUPFAM" id="SSF51658">
    <property type="entry name" value="Xylose isomerase-like"/>
    <property type="match status" value="1"/>
</dbReference>
<dbReference type="PANTHER" id="PTHR12110:SF41">
    <property type="entry name" value="INOSOSE DEHYDRATASE"/>
    <property type="match status" value="1"/>
</dbReference>
<dbReference type="Gene3D" id="3.20.20.150">
    <property type="entry name" value="Divalent-metal-dependent TIM barrel enzymes"/>
    <property type="match status" value="1"/>
</dbReference>
<proteinExistence type="predicted"/>
<evidence type="ECO:0000313" key="3">
    <source>
        <dbReference type="Proteomes" id="UP000287188"/>
    </source>
</evidence>
<name>A0A402AM63_9CHLR</name>
<dbReference type="AlphaFoldDB" id="A0A402AM63"/>
<dbReference type="EMBL" id="BIFS01000001">
    <property type="protein sequence ID" value="GCE20288.1"/>
    <property type="molecule type" value="Genomic_DNA"/>
</dbReference>
<dbReference type="PANTHER" id="PTHR12110">
    <property type="entry name" value="HYDROXYPYRUVATE ISOMERASE"/>
    <property type="match status" value="1"/>
</dbReference>
<feature type="domain" description="Xylose isomerase-like TIM barrel" evidence="1">
    <location>
        <begin position="26"/>
        <end position="225"/>
    </location>
</feature>
<keyword evidence="2" id="KW-0413">Isomerase</keyword>
<dbReference type="InterPro" id="IPR050312">
    <property type="entry name" value="IolE/XylAMocC-like"/>
</dbReference>
<accession>A0A402AM63</accession>
<evidence type="ECO:0000259" key="1">
    <source>
        <dbReference type="Pfam" id="PF01261"/>
    </source>
</evidence>
<dbReference type="InterPro" id="IPR013022">
    <property type="entry name" value="Xyl_isomerase-like_TIM-brl"/>
</dbReference>
<sequence length="255" mass="27982">MIAPIALQLYTLRKELAQNFERTITRVAEIGYAGVECGLNTVAVKEDDLRLLQTLALRVAAVHTTLPFDDERQAQLERVAKAGTRHLVISYIPAEEFQSEEKIAQVANKLNAAAQIAHQHGLSLSYHNHWWEFQPTIGGRTPHEILRNQLSNAISFEIDVYWAQTGGTLPAPVVEELSARAPLLHLKDGPAESAEQPMTALGEGKVDIPAVVAASQGNAEWVIVELDACATDMLTAVEKSYHYLVNNHLGHGNQA</sequence>
<comment type="caution">
    <text evidence="2">The sequence shown here is derived from an EMBL/GenBank/DDBJ whole genome shotgun (WGS) entry which is preliminary data.</text>
</comment>
<keyword evidence="3" id="KW-1185">Reference proteome</keyword>
<evidence type="ECO:0000313" key="2">
    <source>
        <dbReference type="EMBL" id="GCE20288.1"/>
    </source>
</evidence>
<dbReference type="Proteomes" id="UP000287188">
    <property type="component" value="Unassembled WGS sequence"/>
</dbReference>
<reference evidence="3" key="1">
    <citation type="submission" date="2018-12" db="EMBL/GenBank/DDBJ databases">
        <title>Tengunoibacter tsumagoiensis gen. nov., sp. nov., Dictyobacter kobayashii sp. nov., D. alpinus sp. nov., and D. joshuensis sp. nov. and description of Dictyobacteraceae fam. nov. within the order Ktedonobacterales isolated from Tengu-no-mugimeshi.</title>
        <authorList>
            <person name="Wang C.M."/>
            <person name="Zheng Y."/>
            <person name="Sakai Y."/>
            <person name="Toyoda A."/>
            <person name="Minakuchi Y."/>
            <person name="Abe K."/>
            <person name="Yokota A."/>
            <person name="Yabe S."/>
        </authorList>
    </citation>
    <scope>NUCLEOTIDE SEQUENCE [LARGE SCALE GENOMIC DNA]</scope>
    <source>
        <strain evidence="3">Uno11</strain>
    </source>
</reference>
<gene>
    <name evidence="2" type="ORF">KDK_40880</name>
</gene>
<organism evidence="2 3">
    <name type="scientific">Dictyobacter kobayashii</name>
    <dbReference type="NCBI Taxonomy" id="2014872"/>
    <lineage>
        <taxon>Bacteria</taxon>
        <taxon>Bacillati</taxon>
        <taxon>Chloroflexota</taxon>
        <taxon>Ktedonobacteria</taxon>
        <taxon>Ktedonobacterales</taxon>
        <taxon>Dictyobacteraceae</taxon>
        <taxon>Dictyobacter</taxon>
    </lineage>
</organism>
<protein>
    <submittedName>
        <fullName evidence="2">Xylose isomerase</fullName>
    </submittedName>
</protein>
<dbReference type="Pfam" id="PF01261">
    <property type="entry name" value="AP_endonuc_2"/>
    <property type="match status" value="1"/>
</dbReference>
<dbReference type="InterPro" id="IPR036237">
    <property type="entry name" value="Xyl_isomerase-like_sf"/>
</dbReference>
<dbReference type="RefSeq" id="WP_161977494.1">
    <property type="nucleotide sequence ID" value="NZ_BIFS01000001.1"/>
</dbReference>